<dbReference type="InterPro" id="IPR050706">
    <property type="entry name" value="Cyclic-di-GMP_PDE-like"/>
</dbReference>
<dbReference type="AlphaFoldDB" id="A0A4Q9DKJ7"/>
<dbReference type="SMART" id="SM00052">
    <property type="entry name" value="EAL"/>
    <property type="match status" value="1"/>
</dbReference>
<organism evidence="2 3">
    <name type="scientific">Paenibacillus thalictri</name>
    <dbReference type="NCBI Taxonomy" id="2527873"/>
    <lineage>
        <taxon>Bacteria</taxon>
        <taxon>Bacillati</taxon>
        <taxon>Bacillota</taxon>
        <taxon>Bacilli</taxon>
        <taxon>Bacillales</taxon>
        <taxon>Paenibacillaceae</taxon>
        <taxon>Paenibacillus</taxon>
    </lineage>
</organism>
<dbReference type="InterPro" id="IPR001633">
    <property type="entry name" value="EAL_dom"/>
</dbReference>
<evidence type="ECO:0000259" key="1">
    <source>
        <dbReference type="PROSITE" id="PS50883"/>
    </source>
</evidence>
<dbReference type="InterPro" id="IPR035919">
    <property type="entry name" value="EAL_sf"/>
</dbReference>
<dbReference type="GO" id="GO:0071111">
    <property type="term" value="F:cyclic-guanylate-specific phosphodiesterase activity"/>
    <property type="evidence" value="ECO:0007669"/>
    <property type="project" value="InterPro"/>
</dbReference>
<dbReference type="InterPro" id="IPR018842">
    <property type="entry name" value="YkuI_C"/>
</dbReference>
<name>A0A4Q9DKJ7_9BACL</name>
<dbReference type="Gene3D" id="3.30.450.20">
    <property type="entry name" value="PAS domain"/>
    <property type="match status" value="1"/>
</dbReference>
<protein>
    <submittedName>
        <fullName evidence="2">EAL domain-containing protein</fullName>
    </submittedName>
</protein>
<dbReference type="Pfam" id="PF00563">
    <property type="entry name" value="EAL"/>
    <property type="match status" value="1"/>
</dbReference>
<dbReference type="PROSITE" id="PS50883">
    <property type="entry name" value="EAL"/>
    <property type="match status" value="1"/>
</dbReference>
<dbReference type="CDD" id="cd01948">
    <property type="entry name" value="EAL"/>
    <property type="match status" value="1"/>
</dbReference>
<evidence type="ECO:0000313" key="2">
    <source>
        <dbReference type="EMBL" id="TBL72669.1"/>
    </source>
</evidence>
<dbReference type="SUPFAM" id="SSF141868">
    <property type="entry name" value="EAL domain-like"/>
    <property type="match status" value="1"/>
</dbReference>
<gene>
    <name evidence="2" type="ORF">EYB31_28375</name>
</gene>
<evidence type="ECO:0000313" key="3">
    <source>
        <dbReference type="Proteomes" id="UP000293142"/>
    </source>
</evidence>
<dbReference type="SUPFAM" id="SSF103190">
    <property type="entry name" value="Sensory domain-like"/>
    <property type="match status" value="1"/>
</dbReference>
<feature type="domain" description="EAL" evidence="1">
    <location>
        <begin position="1"/>
        <end position="251"/>
    </location>
</feature>
<accession>A0A4Q9DKJ7</accession>
<sequence>MVRYSEMIPGEREILPFFQPIVSLQTQKVIGYETLGRQKIGNEIRSLGPFFGDTSIQYETHLRIDRILREQAIQKLSGDSSGAWLFINLKPSWIYRMFRETKTLPTLQFVEKHGIDPSRIVIEITEEEFQGQLEELTQIIEVYRRRGCTIAIDDIGSGFSNYDRIATIQPKILKMDLKILKKSAVHKGYKALLKSFSILASQIGASLLVEGVETKQDLHNALEAGARYVQGFLFSPAEPHFITEDTFEEMLKKEIKLYTEQELKKYRSLYAVQDSLNELITAEAWIVSADDADALVQGLLTRVAENVERIYICREDGRQISSNFTRTDLGAWRVDAAYRGSNWIWRPYFIPNVLQMSVQGQGNLSAVYTDLDSSRLMQTYSCPINQHHYLFLDLFV</sequence>
<dbReference type="Gene3D" id="3.20.20.450">
    <property type="entry name" value="EAL domain"/>
    <property type="match status" value="1"/>
</dbReference>
<dbReference type="InterPro" id="IPR029151">
    <property type="entry name" value="Sensor-like_sf"/>
</dbReference>
<dbReference type="OrthoDB" id="1673646at2"/>
<reference evidence="2 3" key="1">
    <citation type="submission" date="2019-02" db="EMBL/GenBank/DDBJ databases">
        <title>Paenibacillus sp. nov., isolated from surface-sterilized tissue of Thalictrum simplex L.</title>
        <authorList>
            <person name="Tuo L."/>
        </authorList>
    </citation>
    <scope>NUCLEOTIDE SEQUENCE [LARGE SCALE GENOMIC DNA]</scope>
    <source>
        <strain evidence="2 3">N2SHLJ1</strain>
    </source>
</reference>
<dbReference type="EMBL" id="SIRE01000023">
    <property type="protein sequence ID" value="TBL72669.1"/>
    <property type="molecule type" value="Genomic_DNA"/>
</dbReference>
<comment type="caution">
    <text evidence="2">The sequence shown here is derived from an EMBL/GenBank/DDBJ whole genome shotgun (WGS) entry which is preliminary data.</text>
</comment>
<dbReference type="PANTHER" id="PTHR33121">
    <property type="entry name" value="CYCLIC DI-GMP PHOSPHODIESTERASE PDEF"/>
    <property type="match status" value="1"/>
</dbReference>
<keyword evidence="3" id="KW-1185">Reference proteome</keyword>
<dbReference type="Proteomes" id="UP000293142">
    <property type="component" value="Unassembled WGS sequence"/>
</dbReference>
<dbReference type="PANTHER" id="PTHR33121:SF82">
    <property type="entry name" value="SIGNAL TRANSDUCTION PROTEIN CONTAINING A EAL DOMAIN"/>
    <property type="match status" value="1"/>
</dbReference>
<proteinExistence type="predicted"/>
<dbReference type="Pfam" id="PF10388">
    <property type="entry name" value="YkuI_C"/>
    <property type="match status" value="1"/>
</dbReference>